<accession>A0A154BT54</accession>
<dbReference type="InterPro" id="IPR058240">
    <property type="entry name" value="rSAM_sf"/>
</dbReference>
<evidence type="ECO:0000259" key="10">
    <source>
        <dbReference type="PROSITE" id="PS51918"/>
    </source>
</evidence>
<keyword evidence="3 9" id="KW-0349">Heme</keyword>
<comment type="function">
    <text evidence="9">Probably acts as a heme chaperone, transferring heme to an unknown acceptor. Binds one molecule of heme per monomer, possibly covalently. Binds 1 [4Fe-4S] cluster. The cluster is coordinated with 3 cysteines and an exchangeable S-adenosyl-L-methionine.</text>
</comment>
<comment type="caution">
    <text evidence="11">The sequence shown here is derived from an EMBL/GenBank/DDBJ whole genome shotgun (WGS) entry which is preliminary data.</text>
</comment>
<evidence type="ECO:0000256" key="3">
    <source>
        <dbReference type="ARBA" id="ARBA00022617"/>
    </source>
</evidence>
<dbReference type="GO" id="GO:0004109">
    <property type="term" value="F:coproporphyrinogen oxidase activity"/>
    <property type="evidence" value="ECO:0007669"/>
    <property type="project" value="InterPro"/>
</dbReference>
<evidence type="ECO:0000256" key="7">
    <source>
        <dbReference type="ARBA" id="ARBA00023014"/>
    </source>
</evidence>
<protein>
    <recommendedName>
        <fullName evidence="2 9">Heme chaperone HemW</fullName>
    </recommendedName>
</protein>
<comment type="similarity">
    <text evidence="1">Belongs to the anaerobic coproporphyrinogen-III oxidase family. HemW subfamily.</text>
</comment>
<dbReference type="SFLD" id="SFLDS00029">
    <property type="entry name" value="Radical_SAM"/>
    <property type="match status" value="1"/>
</dbReference>
<sequence length="379" mass="41835">MKIAVYIHIPFCQQKCCYCDFVSYAGAQALQQPYIAALCREIAGRGGVFAKIGITINSIFVGGGTPTCLSATLLSELFTCIKQSLPLTATAEWSVEANPGTVDERKLTILLEAGVNRLSLGVQAFDDRLLHTIGRIHRSVEAVQAVRLARQVGFTNLNLDLMHGLPGQTLAAYQESLATAVELGVEHISAYSLIVEEDTPLAGQLERGELRLPDEETDSAMFELSHDYLPAHGYEHYEISNYARASKRCQHNLAYWQYQPYVGFGAAACSFDGKVRATNTADVQQYIEQIAGGQSPVADSEELSRETMLAEYTFLALRTTDGVNETDFATRFSIDFRAYYRNILTNLMEEGLIADTAKGIRLTRQGLRFGNRVFASFLP</sequence>
<dbReference type="Pfam" id="PF04055">
    <property type="entry name" value="Radical_SAM"/>
    <property type="match status" value="1"/>
</dbReference>
<evidence type="ECO:0000256" key="1">
    <source>
        <dbReference type="ARBA" id="ARBA00006100"/>
    </source>
</evidence>
<feature type="domain" description="Radical SAM core" evidence="10">
    <location>
        <begin position="1"/>
        <end position="235"/>
    </location>
</feature>
<keyword evidence="5 9" id="KW-0479">Metal-binding</keyword>
<evidence type="ECO:0000256" key="2">
    <source>
        <dbReference type="ARBA" id="ARBA00017228"/>
    </source>
</evidence>
<dbReference type="STRING" id="1794912.AXX12_02390"/>
<evidence type="ECO:0000256" key="5">
    <source>
        <dbReference type="ARBA" id="ARBA00022723"/>
    </source>
</evidence>
<dbReference type="GO" id="GO:0005737">
    <property type="term" value="C:cytoplasm"/>
    <property type="evidence" value="ECO:0007669"/>
    <property type="project" value="UniProtKB-SubCell"/>
</dbReference>
<dbReference type="InterPro" id="IPR013785">
    <property type="entry name" value="Aldolase_TIM"/>
</dbReference>
<dbReference type="AlphaFoldDB" id="A0A154BT54"/>
<dbReference type="SFLD" id="SFLDF00288">
    <property type="entry name" value="HemN-like__clustered_with_nucl"/>
    <property type="match status" value="1"/>
</dbReference>
<evidence type="ECO:0000256" key="4">
    <source>
        <dbReference type="ARBA" id="ARBA00022691"/>
    </source>
</evidence>
<dbReference type="Pfam" id="PF06969">
    <property type="entry name" value="HemN_C"/>
    <property type="match status" value="1"/>
</dbReference>
<keyword evidence="7 9" id="KW-0411">Iron-sulfur</keyword>
<gene>
    <name evidence="11" type="ORF">AXX12_02390</name>
</gene>
<dbReference type="Gene3D" id="3.20.20.70">
    <property type="entry name" value="Aldolase class I"/>
    <property type="match status" value="1"/>
</dbReference>
<dbReference type="PANTHER" id="PTHR13932:SF5">
    <property type="entry name" value="RADICAL S-ADENOSYL METHIONINE DOMAIN-CONTAINING PROTEIN 1, MITOCHONDRIAL"/>
    <property type="match status" value="1"/>
</dbReference>
<dbReference type="SFLD" id="SFLDG01065">
    <property type="entry name" value="anaerobic_coproporphyrinogen-I"/>
    <property type="match status" value="1"/>
</dbReference>
<dbReference type="GO" id="GO:0046872">
    <property type="term" value="F:metal ion binding"/>
    <property type="evidence" value="ECO:0007669"/>
    <property type="project" value="UniProtKB-UniRule"/>
</dbReference>
<comment type="subcellular location">
    <subcellularLocation>
        <location evidence="9">Cytoplasm</location>
    </subcellularLocation>
</comment>
<proteinExistence type="inferred from homology"/>
<dbReference type="NCBIfam" id="TIGR00539">
    <property type="entry name" value="hemN_rel"/>
    <property type="match status" value="1"/>
</dbReference>
<dbReference type="RefSeq" id="WP_066238547.1">
    <property type="nucleotide sequence ID" value="NZ_LSGP01000013.1"/>
</dbReference>
<dbReference type="SFLD" id="SFLDG01082">
    <property type="entry name" value="B12-binding_domain_containing"/>
    <property type="match status" value="1"/>
</dbReference>
<dbReference type="GO" id="GO:0051539">
    <property type="term" value="F:4 iron, 4 sulfur cluster binding"/>
    <property type="evidence" value="ECO:0007669"/>
    <property type="project" value="UniProtKB-UniRule"/>
</dbReference>
<organism evidence="11 12">
    <name type="scientific">Anaerosporomusa subterranea</name>
    <dbReference type="NCBI Taxonomy" id="1794912"/>
    <lineage>
        <taxon>Bacteria</taxon>
        <taxon>Bacillati</taxon>
        <taxon>Bacillota</taxon>
        <taxon>Negativicutes</taxon>
        <taxon>Acetonemataceae</taxon>
        <taxon>Anaerosporomusa</taxon>
    </lineage>
</organism>
<name>A0A154BT54_ANASB</name>
<keyword evidence="12" id="KW-1185">Reference proteome</keyword>
<dbReference type="EMBL" id="LSGP01000013">
    <property type="protein sequence ID" value="KYZ77010.1"/>
    <property type="molecule type" value="Genomic_DNA"/>
</dbReference>
<evidence type="ECO:0000256" key="8">
    <source>
        <dbReference type="ARBA" id="ARBA00023186"/>
    </source>
</evidence>
<keyword evidence="4 9" id="KW-0949">S-adenosyl-L-methionine</keyword>
<dbReference type="Proteomes" id="UP000076268">
    <property type="component" value="Unassembled WGS sequence"/>
</dbReference>
<reference evidence="11 12" key="1">
    <citation type="submission" date="2016-02" db="EMBL/GenBank/DDBJ databases">
        <title>Anaerosporomusa subterraneum gen. nov., sp. nov., a spore-forming obligate anaerobe isolated from saprolite.</title>
        <authorList>
            <person name="Choi J.K."/>
            <person name="Shah M."/>
            <person name="Yee N."/>
        </authorList>
    </citation>
    <scope>NUCLEOTIDE SEQUENCE [LARGE SCALE GENOMIC DNA]</scope>
    <source>
        <strain evidence="11 12">RU4</strain>
    </source>
</reference>
<dbReference type="PANTHER" id="PTHR13932">
    <property type="entry name" value="COPROPORPHYRINIGEN III OXIDASE"/>
    <property type="match status" value="1"/>
</dbReference>
<evidence type="ECO:0000313" key="11">
    <source>
        <dbReference type="EMBL" id="KYZ77010.1"/>
    </source>
</evidence>
<dbReference type="OrthoDB" id="9808022at2"/>
<dbReference type="SFLD" id="SFLDF00562">
    <property type="entry name" value="HemN-like__clustered_with_heat"/>
    <property type="match status" value="1"/>
</dbReference>
<keyword evidence="9" id="KW-0963">Cytoplasm</keyword>
<dbReference type="GO" id="GO:0006779">
    <property type="term" value="P:porphyrin-containing compound biosynthetic process"/>
    <property type="evidence" value="ECO:0007669"/>
    <property type="project" value="InterPro"/>
</dbReference>
<keyword evidence="6 9" id="KW-0408">Iron</keyword>
<keyword evidence="8 9" id="KW-0143">Chaperone</keyword>
<dbReference type="InterPro" id="IPR004559">
    <property type="entry name" value="HemW-like"/>
</dbReference>
<dbReference type="SMART" id="SM00729">
    <property type="entry name" value="Elp3"/>
    <property type="match status" value="1"/>
</dbReference>
<dbReference type="InterPro" id="IPR010723">
    <property type="entry name" value="HemN_C"/>
</dbReference>
<dbReference type="InterPro" id="IPR034505">
    <property type="entry name" value="Coproporphyrinogen-III_oxidase"/>
</dbReference>
<dbReference type="SUPFAM" id="SSF102114">
    <property type="entry name" value="Radical SAM enzymes"/>
    <property type="match status" value="1"/>
</dbReference>
<evidence type="ECO:0000313" key="12">
    <source>
        <dbReference type="Proteomes" id="UP000076268"/>
    </source>
</evidence>
<dbReference type="InterPro" id="IPR007197">
    <property type="entry name" value="rSAM"/>
</dbReference>
<keyword evidence="9" id="KW-0004">4Fe-4S</keyword>
<dbReference type="PROSITE" id="PS51918">
    <property type="entry name" value="RADICAL_SAM"/>
    <property type="match status" value="1"/>
</dbReference>
<dbReference type="InterPro" id="IPR006638">
    <property type="entry name" value="Elp3/MiaA/NifB-like_rSAM"/>
</dbReference>
<evidence type="ECO:0000256" key="9">
    <source>
        <dbReference type="RuleBase" id="RU364116"/>
    </source>
</evidence>
<evidence type="ECO:0000256" key="6">
    <source>
        <dbReference type="ARBA" id="ARBA00023004"/>
    </source>
</evidence>